<evidence type="ECO:0000256" key="1">
    <source>
        <dbReference type="ARBA" id="ARBA00022491"/>
    </source>
</evidence>
<dbReference type="InterPro" id="IPR000843">
    <property type="entry name" value="HTH_LacI"/>
</dbReference>
<evidence type="ECO:0000256" key="3">
    <source>
        <dbReference type="ARBA" id="ARBA00023125"/>
    </source>
</evidence>
<dbReference type="PANTHER" id="PTHR30146:SF148">
    <property type="entry name" value="HTH-TYPE TRANSCRIPTIONAL REPRESSOR PURR-RELATED"/>
    <property type="match status" value="1"/>
</dbReference>
<evidence type="ECO:0000313" key="7">
    <source>
        <dbReference type="Proteomes" id="UP000532194"/>
    </source>
</evidence>
<evidence type="ECO:0000313" key="6">
    <source>
        <dbReference type="EMBL" id="NMM94113.1"/>
    </source>
</evidence>
<keyword evidence="2" id="KW-0805">Transcription regulation</keyword>
<dbReference type="InterPro" id="IPR010982">
    <property type="entry name" value="Lambda_DNA-bd_dom_sf"/>
</dbReference>
<keyword evidence="7" id="KW-1185">Reference proteome</keyword>
<dbReference type="PROSITE" id="PS00356">
    <property type="entry name" value="HTH_LACI_1"/>
    <property type="match status" value="1"/>
</dbReference>
<evidence type="ECO:0000259" key="5">
    <source>
        <dbReference type="PROSITE" id="PS50932"/>
    </source>
</evidence>
<dbReference type="InterPro" id="IPR028082">
    <property type="entry name" value="Peripla_BP_I"/>
</dbReference>
<comment type="caution">
    <text evidence="6">The sequence shown here is derived from an EMBL/GenBank/DDBJ whole genome shotgun (WGS) entry which is preliminary data.</text>
</comment>
<dbReference type="Gene3D" id="1.10.260.40">
    <property type="entry name" value="lambda repressor-like DNA-binding domains"/>
    <property type="match status" value="1"/>
</dbReference>
<dbReference type="PROSITE" id="PS50932">
    <property type="entry name" value="HTH_LACI_2"/>
    <property type="match status" value="1"/>
</dbReference>
<dbReference type="PANTHER" id="PTHR30146">
    <property type="entry name" value="LACI-RELATED TRANSCRIPTIONAL REPRESSOR"/>
    <property type="match status" value="1"/>
</dbReference>
<dbReference type="SUPFAM" id="SSF47413">
    <property type="entry name" value="lambda repressor-like DNA-binding domains"/>
    <property type="match status" value="1"/>
</dbReference>
<sequence length="344" mass="37081">MVTMKDIAKKAGVSATTVSAALRGTEGVSSEVAARIRTIAERMNYRVNASAQALRSGHTNTITLFTASMATQYYHSLATSLSYEATTQGFETRIQQSRFITHDEADIIRNASASQSDGLIFISTSLTPRQVLDCVGGKPVVMFENYMDDQLIDSVNTPSRRGAQTAIKHLVDQGCTRIGIIGKDTLPYNAYRPSPLAGRSRNARILAAQQAITDLGLPHAQTSCEDVDWSAEGGIEAAYRMADAGLPYDGVFCANDITALGVLRGLADRGVRVPQDVAVIGFDGIDTSTYSVPRLSTIALDYQGMARSAVMLLLQQINHPDTPSLPQTVTAGFTLEVRESSLRR</sequence>
<protein>
    <submittedName>
        <fullName evidence="6">LacI family transcriptional regulator</fullName>
    </submittedName>
</protein>
<feature type="domain" description="HTH lacI-type" evidence="5">
    <location>
        <begin position="2"/>
        <end position="56"/>
    </location>
</feature>
<dbReference type="GO" id="GO:0003700">
    <property type="term" value="F:DNA-binding transcription factor activity"/>
    <property type="evidence" value="ECO:0007669"/>
    <property type="project" value="TreeGrafter"/>
</dbReference>
<dbReference type="SMART" id="SM00354">
    <property type="entry name" value="HTH_LACI"/>
    <property type="match status" value="1"/>
</dbReference>
<gene>
    <name evidence="6" type="ORF">G1C95_1300</name>
</gene>
<dbReference type="Pfam" id="PF00356">
    <property type="entry name" value="LacI"/>
    <property type="match status" value="1"/>
</dbReference>
<reference evidence="6 7" key="1">
    <citation type="submission" date="2020-02" db="EMBL/GenBank/DDBJ databases">
        <title>Characterization of phylogenetic diversity of novel bifidobacterial species isolated in Czech ZOOs.</title>
        <authorList>
            <person name="Lugli G.A."/>
            <person name="Vera N.B."/>
            <person name="Ventura M."/>
        </authorList>
    </citation>
    <scope>NUCLEOTIDE SEQUENCE [LARGE SCALE GENOMIC DNA]</scope>
    <source>
        <strain evidence="6 7">DSM 109957</strain>
    </source>
</reference>
<dbReference type="InterPro" id="IPR046335">
    <property type="entry name" value="LacI/GalR-like_sensor"/>
</dbReference>
<dbReference type="EMBL" id="JAAIII010000003">
    <property type="protein sequence ID" value="NMM94113.1"/>
    <property type="molecule type" value="Genomic_DNA"/>
</dbReference>
<dbReference type="AlphaFoldDB" id="A0A7Y0HSZ5"/>
<dbReference type="Proteomes" id="UP000532194">
    <property type="component" value="Unassembled WGS sequence"/>
</dbReference>
<organism evidence="6 7">
    <name type="scientific">Bifidobacterium oedipodis</name>
    <dbReference type="NCBI Taxonomy" id="2675322"/>
    <lineage>
        <taxon>Bacteria</taxon>
        <taxon>Bacillati</taxon>
        <taxon>Actinomycetota</taxon>
        <taxon>Actinomycetes</taxon>
        <taxon>Bifidobacteriales</taxon>
        <taxon>Bifidobacteriaceae</taxon>
        <taxon>Bifidobacterium</taxon>
    </lineage>
</organism>
<keyword evidence="1" id="KW-0678">Repressor</keyword>
<dbReference type="GO" id="GO:0000976">
    <property type="term" value="F:transcription cis-regulatory region binding"/>
    <property type="evidence" value="ECO:0007669"/>
    <property type="project" value="TreeGrafter"/>
</dbReference>
<evidence type="ECO:0000256" key="2">
    <source>
        <dbReference type="ARBA" id="ARBA00023015"/>
    </source>
</evidence>
<dbReference type="CDD" id="cd01392">
    <property type="entry name" value="HTH_LacI"/>
    <property type="match status" value="1"/>
</dbReference>
<proteinExistence type="predicted"/>
<dbReference type="Gene3D" id="3.40.50.2300">
    <property type="match status" value="2"/>
</dbReference>
<dbReference type="CDD" id="cd06267">
    <property type="entry name" value="PBP1_LacI_sugar_binding-like"/>
    <property type="match status" value="1"/>
</dbReference>
<dbReference type="RefSeq" id="WP_169172138.1">
    <property type="nucleotide sequence ID" value="NZ_JAAIII010000003.1"/>
</dbReference>
<name>A0A7Y0HSZ5_9BIFI</name>
<evidence type="ECO:0000256" key="4">
    <source>
        <dbReference type="ARBA" id="ARBA00023163"/>
    </source>
</evidence>
<dbReference type="SUPFAM" id="SSF53822">
    <property type="entry name" value="Periplasmic binding protein-like I"/>
    <property type="match status" value="1"/>
</dbReference>
<keyword evidence="3" id="KW-0238">DNA-binding</keyword>
<dbReference type="Pfam" id="PF13377">
    <property type="entry name" value="Peripla_BP_3"/>
    <property type="match status" value="1"/>
</dbReference>
<keyword evidence="4" id="KW-0804">Transcription</keyword>
<accession>A0A7Y0HSZ5</accession>